<protein>
    <recommendedName>
        <fullName evidence="2">Glycosyl transferase family 25 domain-containing protein</fullName>
    </recommendedName>
</protein>
<dbReference type="RefSeq" id="WP_119524463.1">
    <property type="nucleotide sequence ID" value="NZ_NRHC01000015.1"/>
</dbReference>
<organism evidence="3 4">
    <name type="scientific">Psittacicella hinzii</name>
    <dbReference type="NCBI Taxonomy" id="2028575"/>
    <lineage>
        <taxon>Bacteria</taxon>
        <taxon>Pseudomonadati</taxon>
        <taxon>Pseudomonadota</taxon>
        <taxon>Gammaproteobacteria</taxon>
        <taxon>Pasteurellales</taxon>
        <taxon>Psittacicellaceae</taxon>
        <taxon>Psittacicella</taxon>
    </lineage>
</organism>
<dbReference type="InterPro" id="IPR002654">
    <property type="entry name" value="Glyco_trans_25"/>
</dbReference>
<dbReference type="OrthoDB" id="9816113at2"/>
<feature type="region of interest" description="Disordered" evidence="1">
    <location>
        <begin position="635"/>
        <end position="661"/>
    </location>
</feature>
<evidence type="ECO:0000313" key="4">
    <source>
        <dbReference type="Proteomes" id="UP000265691"/>
    </source>
</evidence>
<dbReference type="Proteomes" id="UP000265691">
    <property type="component" value="Unassembled WGS sequence"/>
</dbReference>
<feature type="region of interest" description="Disordered" evidence="1">
    <location>
        <begin position="592"/>
        <end position="612"/>
    </location>
</feature>
<evidence type="ECO:0000259" key="2">
    <source>
        <dbReference type="Pfam" id="PF01755"/>
    </source>
</evidence>
<name>A0A3A1Y9K5_9GAMM</name>
<evidence type="ECO:0000256" key="1">
    <source>
        <dbReference type="SAM" id="MobiDB-lite"/>
    </source>
</evidence>
<feature type="compositionally biased region" description="Basic residues" evidence="1">
    <location>
        <begin position="645"/>
        <end position="660"/>
    </location>
</feature>
<evidence type="ECO:0000313" key="3">
    <source>
        <dbReference type="EMBL" id="RIY34231.1"/>
    </source>
</evidence>
<feature type="domain" description="Glycosyl transferase family 25" evidence="2">
    <location>
        <begin position="823"/>
        <end position="1006"/>
    </location>
</feature>
<proteinExistence type="predicted"/>
<dbReference type="EMBL" id="NRHC01000015">
    <property type="protein sequence ID" value="RIY34231.1"/>
    <property type="molecule type" value="Genomic_DNA"/>
</dbReference>
<feature type="compositionally biased region" description="Polar residues" evidence="1">
    <location>
        <begin position="593"/>
        <end position="607"/>
    </location>
</feature>
<dbReference type="CDD" id="cd06532">
    <property type="entry name" value="Glyco_transf_25"/>
    <property type="match status" value="1"/>
</dbReference>
<sequence>MFKLSRSYLLTNIHQGNARILSLKQPYAQLFTEHKATTYEPSQLEQRFDRQAYCQEFGELPTDDHELNRLLAHLDLQQLIAQDQSLADDDFVLIVEEGTLLASNWQEQVSDILEASYYNTTLNQRLKAVSLGDYNEHTFRIYPTEDLEKRRGFVARSENILSLENATYTRQRQQLVPQFKQALAGGELEGINKAGQTFSPENLDLFSSLVSLNRPLELVCVGSLPLHQPCAYLIKVEALRAYIAQLSLASSAAVADNSSPATWHKPLAWNMAMWHKLFDFNIGSIVYTNPSIAVPNYIHGKAQLNLFSHSLISWMQTHQIQASSETLGYDYVEKMPKYVFYQRDQSFTLQQFYNNQNAVDFAPVELVSASKERFALGWSHILTDTTGNNSLNYSGKNMSQTFALFRIFQALLLDEQMRDSDYFILTNSNVKLADSWYSRLNQSLALLANATPENKVVLGDVAGANSFTYLGQGHFSQTGQQYLNDYNVFVLPNSDRLYLQGDYFNESLQSLTQLTARNYSFIVLSKAVIRNYVQLLRQRLAKLTLKELAFNWEVQVGLDTFNEAEFNQEIEKYRGNDYYNILFEADKYAKAEQANTDHTSQGSQSMQADKDLPAQAKQFQEKILALLALDQQNSPALQHKDNSKQSHKQSNKLNKKHAKDKNKIFAKSKDQGVNLEVNQDDQAAQQAKLKRQSAWLEALFAVIDNLASQGKNNLFTYQKQLCDLIDLDGLNDWQVLTLAAPLFEVNIARVTMFMNFTTHSIMQTNPPIAVTQEISTEGRIFNNEQFGIGDYQTLRSNRQHERVKQFYLSNPQAYPDYLAKVRKFVINLPSSSERLQGFLSQNNCQDFEVQEAVYGKELTPEQVHARFDVKRFYHYYERLMTPGEIGCTLSHWEIYQKVLQDDTIADDDWVLVCEDDTKFFPDWYERTNQILHYLENDARRRPHFLQCNNNSLNANERLNVDQIRNVTYFSTTQENIVSLNNKQSLLFPHAVVSYGSSHYLFRKSALRSKLFASIERPYWVADDFPRFFAFVPDSYAYAIPMLSYQDVDNFESLIDEERKTTIAEKRKNLLETELYIPLNFTKDRCIVIQRELSEAEIKEKFSENLRHIIKRAEFDALTDEQLKERYDLESFQNNYKRLPTREEMIRAIMHQEAYKFIDNLVTQVHNYYLVVEDDVTPSSASAKIFVDQVVNYIATRLDTRTEVIELSNTYWSRALAAHDNDPRALAGHRDLEAELEAQGRKLSELEYVDLTKNKFGYAFSDYPIKHENFKDYYVIGNEEQNYHVNPYLDILITSNHANTGAKAYLIFSYLIKSQTLAHKPIAWLHDDFPKFIFYHNLALAYVMPPIYL</sequence>
<gene>
    <name evidence="3" type="ORF">CKF54_01180</name>
</gene>
<accession>A0A3A1Y9K5</accession>
<keyword evidence="4" id="KW-1185">Reference proteome</keyword>
<comment type="caution">
    <text evidence="3">The sequence shown here is derived from an EMBL/GenBank/DDBJ whole genome shotgun (WGS) entry which is preliminary data.</text>
</comment>
<reference evidence="3 4" key="1">
    <citation type="submission" date="2017-08" db="EMBL/GenBank/DDBJ databases">
        <title>Reclassification of Bisgaard taxon 37 and 44.</title>
        <authorList>
            <person name="Christensen H."/>
        </authorList>
    </citation>
    <scope>NUCLEOTIDE SEQUENCE [LARGE SCALE GENOMIC DNA]</scope>
    <source>
        <strain evidence="3 4">B96_3</strain>
    </source>
</reference>
<dbReference type="Pfam" id="PF01755">
    <property type="entry name" value="Glyco_transf_25"/>
    <property type="match status" value="1"/>
</dbReference>